<name>A0ABZ3J0N1_SPOA4</name>
<evidence type="ECO:0000313" key="2">
    <source>
        <dbReference type="EMBL" id="XFO71501.1"/>
    </source>
</evidence>
<keyword evidence="1" id="KW-0472">Membrane</keyword>
<keyword evidence="3" id="KW-1185">Reference proteome</keyword>
<dbReference type="RefSeq" id="WP_093798203.1">
    <property type="nucleotide sequence ID" value="NZ_CP155571.1"/>
</dbReference>
<organism evidence="2 3">
    <name type="scientific">Sporomusa acidovorans (strain ATCC 49682 / DSM 3132 / Mol)</name>
    <dbReference type="NCBI Taxonomy" id="1123286"/>
    <lineage>
        <taxon>Bacteria</taxon>
        <taxon>Bacillati</taxon>
        <taxon>Bacillota</taxon>
        <taxon>Negativicutes</taxon>
        <taxon>Selenomonadales</taxon>
        <taxon>Sporomusaceae</taxon>
        <taxon>Sporomusa</taxon>
    </lineage>
</organism>
<reference evidence="2" key="1">
    <citation type="submission" date="2024-05" db="EMBL/GenBank/DDBJ databases">
        <title>Isolation and characterization of Sporomusa carbonis sp. nov., a carboxydotrophic hydrogenogen in the genus of Sporomusa isolated from a charcoal burning pile.</title>
        <authorList>
            <person name="Boeer T."/>
            <person name="Rosenbaum F."/>
            <person name="Eysell L."/>
            <person name="Mueller V."/>
            <person name="Daniel R."/>
            <person name="Poehlein A."/>
        </authorList>
    </citation>
    <scope>NUCLEOTIDE SEQUENCE [LARGE SCALE GENOMIC DNA]</scope>
    <source>
        <strain evidence="2">DSM 3132</strain>
    </source>
</reference>
<evidence type="ECO:0000313" key="3">
    <source>
        <dbReference type="Proteomes" id="UP000216052"/>
    </source>
</evidence>
<dbReference type="EMBL" id="CP155571">
    <property type="protein sequence ID" value="XFO71501.1"/>
    <property type="molecule type" value="Genomic_DNA"/>
</dbReference>
<keyword evidence="1" id="KW-1133">Transmembrane helix</keyword>
<feature type="transmembrane region" description="Helical" evidence="1">
    <location>
        <begin position="55"/>
        <end position="74"/>
    </location>
</feature>
<keyword evidence="1" id="KW-0812">Transmembrane</keyword>
<proteinExistence type="predicted"/>
<feature type="transmembrane region" description="Helical" evidence="1">
    <location>
        <begin position="30"/>
        <end position="49"/>
    </location>
</feature>
<protein>
    <submittedName>
        <fullName evidence="2">Uncharacterized protein</fullName>
    </submittedName>
</protein>
<evidence type="ECO:0000256" key="1">
    <source>
        <dbReference type="SAM" id="Phobius"/>
    </source>
</evidence>
<sequence length="76" mass="8382">MSANPVPNTNPNSNAANTPVSWRKRYRAPLMNAAFWGFWIGFFLAHQGGVANNAVMINLSYVIFTLACLVPLVTKK</sequence>
<gene>
    <name evidence="2" type="ORF">SPACI_015270</name>
</gene>
<dbReference type="Proteomes" id="UP000216052">
    <property type="component" value="Chromosome"/>
</dbReference>
<accession>A0ABZ3J0N1</accession>